<dbReference type="InterPro" id="IPR042100">
    <property type="entry name" value="Bug_dom1"/>
</dbReference>
<dbReference type="AlphaFoldDB" id="A0A1X9M8F1"/>
<keyword evidence="4" id="KW-0675">Receptor</keyword>
<keyword evidence="3" id="KW-0732">Signal</keyword>
<keyword evidence="5" id="KW-1185">Reference proteome</keyword>
<dbReference type="KEGG" id="bkw:BkAM31D_02800"/>
<feature type="region of interest" description="Disordered" evidence="2">
    <location>
        <begin position="24"/>
        <end position="46"/>
    </location>
</feature>
<evidence type="ECO:0000313" key="4">
    <source>
        <dbReference type="EMBL" id="ARK28870.1"/>
    </source>
</evidence>
<evidence type="ECO:0000256" key="3">
    <source>
        <dbReference type="SAM" id="SignalP"/>
    </source>
</evidence>
<dbReference type="SUPFAM" id="SSF53850">
    <property type="entry name" value="Periplasmic binding protein-like II"/>
    <property type="match status" value="1"/>
</dbReference>
<feature type="signal peptide" evidence="3">
    <location>
        <begin position="1"/>
        <end position="19"/>
    </location>
</feature>
<dbReference type="PANTHER" id="PTHR42928:SF3">
    <property type="entry name" value="UPF0065 PROTEIN YFLP"/>
    <property type="match status" value="1"/>
</dbReference>
<dbReference type="PIRSF" id="PIRSF017082">
    <property type="entry name" value="YflP"/>
    <property type="match status" value="1"/>
</dbReference>
<name>A0A1X9M8F1_9BACI</name>
<sequence length="347" mass="37969" precursor="true">MKKYLLMISFSLFIMTAFVGCSNESTQTEGSDNDKGEGVATETEETSEIKLDGDVEFIVPASAGGGSDINVRMLAEVIRENNIIDENILVVNKPGGSTAIANSYTYNKEGSNNTVLSWVSSQLISPIINNNDVTIENLTPLATLTLDSYLFVVNGDSEYESLEEIVTAARENPATVTIGGTGQGTELHILSHLISKYADAEFKYVPFDSGGETISALLGGHIDAILSNPNEIASQVEAGGVRALATSSEDRLSGVFSEVPTFNELGFEEIQIASFRGYVGPPGMSEEEIAFWEDVLRQVHESDMWQQDYIERYQLNSEFLNAEESKQFYQEVLDLYLQASEEMGLID</sequence>
<dbReference type="EMBL" id="CP020814">
    <property type="protein sequence ID" value="ARK28870.1"/>
    <property type="molecule type" value="Genomic_DNA"/>
</dbReference>
<comment type="similarity">
    <text evidence="1">Belongs to the UPF0065 (bug) family.</text>
</comment>
<accession>A0A1X9M8F1</accession>
<evidence type="ECO:0000256" key="1">
    <source>
        <dbReference type="ARBA" id="ARBA00006987"/>
    </source>
</evidence>
<dbReference type="RefSeq" id="WP_066158064.1">
    <property type="nucleotide sequence ID" value="NZ_CP020814.1"/>
</dbReference>
<dbReference type="CDD" id="cd07012">
    <property type="entry name" value="PBP2_Bug_TTT"/>
    <property type="match status" value="1"/>
</dbReference>
<organism evidence="4 5">
    <name type="scientific">Halalkalibacter krulwichiae</name>
    <dbReference type="NCBI Taxonomy" id="199441"/>
    <lineage>
        <taxon>Bacteria</taxon>
        <taxon>Bacillati</taxon>
        <taxon>Bacillota</taxon>
        <taxon>Bacilli</taxon>
        <taxon>Bacillales</taxon>
        <taxon>Bacillaceae</taxon>
        <taxon>Halalkalibacter</taxon>
    </lineage>
</organism>
<dbReference type="InterPro" id="IPR005064">
    <property type="entry name" value="BUG"/>
</dbReference>
<gene>
    <name evidence="4" type="ORF">BkAM31D_02800</name>
</gene>
<dbReference type="Pfam" id="PF03401">
    <property type="entry name" value="TctC"/>
    <property type="match status" value="1"/>
</dbReference>
<feature type="chain" id="PRO_5039560670" evidence="3">
    <location>
        <begin position="20"/>
        <end position="347"/>
    </location>
</feature>
<dbReference type="PANTHER" id="PTHR42928">
    <property type="entry name" value="TRICARBOXYLATE-BINDING PROTEIN"/>
    <property type="match status" value="1"/>
</dbReference>
<dbReference type="PROSITE" id="PS51257">
    <property type="entry name" value="PROKAR_LIPOPROTEIN"/>
    <property type="match status" value="1"/>
</dbReference>
<dbReference type="Gene3D" id="3.40.190.10">
    <property type="entry name" value="Periplasmic binding protein-like II"/>
    <property type="match status" value="1"/>
</dbReference>
<evidence type="ECO:0000313" key="5">
    <source>
        <dbReference type="Proteomes" id="UP000193006"/>
    </source>
</evidence>
<protein>
    <submittedName>
        <fullName evidence="4">Tripartite tricarboxylate transporter family receptor</fullName>
    </submittedName>
</protein>
<proteinExistence type="inferred from homology"/>
<evidence type="ECO:0000256" key="2">
    <source>
        <dbReference type="SAM" id="MobiDB-lite"/>
    </source>
</evidence>
<reference evidence="4 5" key="1">
    <citation type="submission" date="2017-04" db="EMBL/GenBank/DDBJ databases">
        <title>Bacillus krulwichiae AM31D Genome sequencing and assembly.</title>
        <authorList>
            <person name="Krulwich T.A."/>
            <person name="Anastor L."/>
            <person name="Ehrlich R."/>
            <person name="Ehrlich G.D."/>
            <person name="Janto B."/>
        </authorList>
    </citation>
    <scope>NUCLEOTIDE SEQUENCE [LARGE SCALE GENOMIC DNA]</scope>
    <source>
        <strain evidence="4 5">AM31D</strain>
    </source>
</reference>
<dbReference type="Proteomes" id="UP000193006">
    <property type="component" value="Chromosome"/>
</dbReference>
<dbReference type="Gene3D" id="3.40.190.150">
    <property type="entry name" value="Bordetella uptake gene, domain 1"/>
    <property type="match status" value="1"/>
</dbReference>
<dbReference type="STRING" id="199441.BkAM31D_02800"/>